<dbReference type="Proteomes" id="UP000011669">
    <property type="component" value="Unassembled WGS sequence"/>
</dbReference>
<evidence type="ECO:0000259" key="2">
    <source>
        <dbReference type="Pfam" id="PF02514"/>
    </source>
</evidence>
<evidence type="ECO:0000256" key="1">
    <source>
        <dbReference type="SAM" id="MobiDB-lite"/>
    </source>
</evidence>
<reference evidence="3 4" key="1">
    <citation type="journal article" date="2014" name="PLoS Genet.">
        <title>Phylogenetically driven sequencing of extremely halophilic archaea reveals strategies for static and dynamic osmo-response.</title>
        <authorList>
            <person name="Becker E.A."/>
            <person name="Seitzer P.M."/>
            <person name="Tritt A."/>
            <person name="Larsen D."/>
            <person name="Krusor M."/>
            <person name="Yao A.I."/>
            <person name="Wu D."/>
            <person name="Madern D."/>
            <person name="Eisen J.A."/>
            <person name="Darling A.E."/>
            <person name="Facciotti M.T."/>
        </authorList>
    </citation>
    <scope>NUCLEOTIDE SEQUENCE [LARGE SCALE GENOMIC DNA]</scope>
    <source>
        <strain evidence="3 4">DSM 5350</strain>
    </source>
</reference>
<feature type="region of interest" description="Disordered" evidence="1">
    <location>
        <begin position="1321"/>
        <end position="1342"/>
    </location>
</feature>
<gene>
    <name evidence="3" type="ORF">C449_09409</name>
</gene>
<feature type="domain" description="CobN/magnesium chelatase" evidence="2">
    <location>
        <begin position="108"/>
        <end position="1303"/>
    </location>
</feature>
<dbReference type="OrthoDB" id="192131at2157"/>
<dbReference type="InParanoid" id="M0MK90"/>
<dbReference type="GO" id="GO:0051116">
    <property type="term" value="F:cobaltochelatase activity"/>
    <property type="evidence" value="ECO:0007669"/>
    <property type="project" value="InterPro"/>
</dbReference>
<protein>
    <submittedName>
        <fullName evidence="3">Cobaltochelatase</fullName>
    </submittedName>
</protein>
<dbReference type="STRING" id="1227455.C449_09409"/>
<feature type="region of interest" description="Disordered" evidence="1">
    <location>
        <begin position="1046"/>
        <end position="1106"/>
    </location>
</feature>
<accession>M0MK90</accession>
<dbReference type="FunCoup" id="M0MK90">
    <property type="interactions" value="103"/>
</dbReference>
<dbReference type="InterPro" id="IPR011953">
    <property type="entry name" value="Cobalto_CobN"/>
</dbReference>
<dbReference type="PANTHER" id="PTHR44119">
    <property type="entry name" value="MAGNESIUM-CHELATASE SUBUNIT CHLH, CHLOROPLASTIC"/>
    <property type="match status" value="1"/>
</dbReference>
<dbReference type="RefSeq" id="WP_006077736.1">
    <property type="nucleotide sequence ID" value="NZ_AOMD01000021.1"/>
</dbReference>
<dbReference type="InterPro" id="IPR003672">
    <property type="entry name" value="CobN/Mg_chltase"/>
</dbReference>
<dbReference type="GO" id="GO:0009236">
    <property type="term" value="P:cobalamin biosynthetic process"/>
    <property type="evidence" value="ECO:0007669"/>
    <property type="project" value="InterPro"/>
</dbReference>
<dbReference type="EMBL" id="AOMD01000021">
    <property type="protein sequence ID" value="EMA44865.1"/>
    <property type="molecule type" value="Genomic_DNA"/>
</dbReference>
<evidence type="ECO:0000313" key="4">
    <source>
        <dbReference type="Proteomes" id="UP000011669"/>
    </source>
</evidence>
<dbReference type="Pfam" id="PF02514">
    <property type="entry name" value="CobN-Mg_chel"/>
    <property type="match status" value="1"/>
</dbReference>
<name>M0MK90_9EURY</name>
<dbReference type="PANTHER" id="PTHR44119:SF7">
    <property type="entry name" value="MAGNESIUM CHELATASE SUBUNIT"/>
    <property type="match status" value="1"/>
</dbReference>
<dbReference type="CDD" id="cd10150">
    <property type="entry name" value="CobN_like"/>
    <property type="match status" value="1"/>
</dbReference>
<feature type="region of interest" description="Disordered" evidence="1">
    <location>
        <begin position="334"/>
        <end position="354"/>
    </location>
</feature>
<evidence type="ECO:0000313" key="3">
    <source>
        <dbReference type="EMBL" id="EMA44865.1"/>
    </source>
</evidence>
<dbReference type="NCBIfam" id="TIGR02257">
    <property type="entry name" value="cobalto_cobN"/>
    <property type="match status" value="1"/>
</dbReference>
<keyword evidence="4" id="KW-1185">Reference proteome</keyword>
<sequence length="1342" mass="145505">MPTVGLYTATENELGAVQHAAAQVDADFVVRSESDLDEPADVEAFVDELTDATAVVCWLHGGEDSMPGYDRAIGRLDAANVPLIVKSTGDAYAVEDTTVDAASRDRIYEYLDRGGTSNVANCIRYLVDEFGGTGIDREYDDPVALPTEGVYHPDHPGASYDDLVATLDPDTPTVAVWFYESHWTHENTRYVDAQVRAIEAHGADALPIFCNPAADETGQENAEWVTENWLLDGEATPSPRGGGETADSEPLVDAVLSSFMFSLSMDERGRAADDEGDSAEDVFLDRLGVPVIQTVTTMRSRSRYESSDTGVMGFELALSVALPEFDGNVITHPISGKERTDDAAGIGSAPKQHFPIDDRVDHAARLAVNWARLRHTPNDDKRVAVVLHNYPPSDDGIGTAFGLDSPESTVNLLDELDHRGYDLGGAMPESGQALVERLTAQLTLDDRWVAPEDVRERSVDTVAPDQYREWFDGLDDRFRENVLTEWDEAPDRPFAVPGVEFGNVLVTVQPPRGFGMDPSKVYHDADLQPPHDYVAFYSWLRNTFAADAVVHLGTHGSLEWLPGKTVGLNGESAPDQLIDDLPNVYPYIVNNPGEGTQAKRRSYAAIVDYLTPVMANAGTYDELAEIEELADRYREAGMEDARADDGETLERLLREAVDDLDLAVELGIAGEIEERADIRGPEEAGTTLAEGEVAGDKVGIDELVERVHEYLTDVKTTQIRMGLHTMGEPPGGDRLVEYLVALTRLENPGAPSLRESVAGVLGVDYDRLLDEPGVYDEALGTTYAEAADAVYETSLGLVTTLAEHDFDLPADESAAGPDEEVNMNLLVVDIDPLGDSRAISGAHDDLREVLGYICETAAPRVEGAAEEIPRTADALAGEYVPPGGSGAPTRGGVDLLPTARNFYTLDPRKVPAKSAWAVGSEVAAGVAERHRTAEGEYPEEIGVVAWGTPTVRTRGETIAQVLALMGVEPEWTDAGRVDGVTPIPLDELDRPRIDVTTRVSGLFRDAFPQAASVIHDAVETVVDLDEPHERNYVKKHVEEETQRLLDDVANGTEGAKSADGTGEGEPSADEERMDESDARAAASHRVFTTRPGGYGAGTNKAVDEGNWDDRSDLAEVYVQWGGYALGSRGRVSEAHASFERRLGNVEATVKIEDTAEQDEFDSSDWYAFHGGFITAVSEIAGEEPASYVGDSSDPDNVDVYTNEEKVRKAMRARVLNPAWLDSMEEHGYKGAGDLSTTVDVALGWDATAGVVSDALWGDVAEKYAFDEERQEWLREVNPWALDSITDTLLEAIDRGLWDADDATADRLRDVNLRVDADLEARAGDGVGGTSEGESTEVSGDDD</sequence>
<proteinExistence type="predicted"/>
<organism evidence="3 4">
    <name type="scientific">Halococcus saccharolyticus DSM 5350</name>
    <dbReference type="NCBI Taxonomy" id="1227455"/>
    <lineage>
        <taxon>Archaea</taxon>
        <taxon>Methanobacteriati</taxon>
        <taxon>Methanobacteriota</taxon>
        <taxon>Stenosarchaea group</taxon>
        <taxon>Halobacteria</taxon>
        <taxon>Halobacteriales</taxon>
        <taxon>Halococcaceae</taxon>
        <taxon>Halococcus</taxon>
    </lineage>
</organism>
<comment type="caution">
    <text evidence="3">The sequence shown here is derived from an EMBL/GenBank/DDBJ whole genome shotgun (WGS) entry which is preliminary data.</text>
</comment>
<feature type="compositionally biased region" description="Low complexity" evidence="1">
    <location>
        <begin position="1331"/>
        <end position="1342"/>
    </location>
</feature>
<dbReference type="PATRIC" id="fig|1227455.4.peg.1927"/>